<evidence type="ECO:0000313" key="3">
    <source>
        <dbReference type="EMBL" id="VFK08460.1"/>
    </source>
</evidence>
<gene>
    <name evidence="1" type="ORF">BECKFM1743A_GA0114220_100065</name>
    <name evidence="3" type="ORF">BECKFM1743B_GA0114221_100706</name>
    <name evidence="2" type="ORF">BECKFM1743C_GA0114222_1000516</name>
</gene>
<dbReference type="EMBL" id="CAADFL010000070">
    <property type="protein sequence ID" value="VFK08460.1"/>
    <property type="molecule type" value="Genomic_DNA"/>
</dbReference>
<evidence type="ECO:0000313" key="2">
    <source>
        <dbReference type="EMBL" id="VFJ43907.1"/>
    </source>
</evidence>
<name>A0A450RY41_9GAMM</name>
<dbReference type="EMBL" id="CAADEZ010000006">
    <property type="protein sequence ID" value="VFJ43241.1"/>
    <property type="molecule type" value="Genomic_DNA"/>
</dbReference>
<accession>A0A450RY41</accession>
<proteinExistence type="predicted"/>
<evidence type="ECO:0008006" key="4">
    <source>
        <dbReference type="Google" id="ProtNLM"/>
    </source>
</evidence>
<organism evidence="2">
    <name type="scientific">Candidatus Kentrum sp. FM</name>
    <dbReference type="NCBI Taxonomy" id="2126340"/>
    <lineage>
        <taxon>Bacteria</taxon>
        <taxon>Pseudomonadati</taxon>
        <taxon>Pseudomonadota</taxon>
        <taxon>Gammaproteobacteria</taxon>
        <taxon>Candidatus Kentrum</taxon>
    </lineage>
</organism>
<evidence type="ECO:0000313" key="1">
    <source>
        <dbReference type="EMBL" id="VFJ43241.1"/>
    </source>
</evidence>
<sequence length="196" mass="21843">MGSIKKLANEIQLGISQTFPALREVLKRNLPLAIAAMLEARTANLAVLANYLPLELTRGDLREQWSSRLLSNKFLDSGYMMRPFAMRALQEASKFSRVIQLSMDQTDIGNRFAILFISLRIGGRALPLAWKVEQGAANIGFEGQAELLEQVLPWIPKGAQVMLLADRFYPSEGLLELISCAQNSQPVPQFSTPLRI</sequence>
<protein>
    <recommendedName>
        <fullName evidence="4">Transposase IS4-like domain-containing protein</fullName>
    </recommendedName>
</protein>
<reference evidence="2" key="1">
    <citation type="submission" date="2019-02" db="EMBL/GenBank/DDBJ databases">
        <authorList>
            <person name="Gruber-Vodicka R. H."/>
            <person name="Seah K. B. B."/>
        </authorList>
    </citation>
    <scope>NUCLEOTIDE SEQUENCE</scope>
    <source>
        <strain evidence="1">BECK_BZ163</strain>
        <strain evidence="3">BECK_BZ164</strain>
        <strain evidence="2">BECK_BZ165</strain>
    </source>
</reference>
<dbReference type="EMBL" id="CAADFA010000005">
    <property type="protein sequence ID" value="VFJ43907.1"/>
    <property type="molecule type" value="Genomic_DNA"/>
</dbReference>
<dbReference type="AlphaFoldDB" id="A0A450RY41"/>